<evidence type="ECO:0000313" key="1">
    <source>
        <dbReference type="EMBL" id="EAY27615.1"/>
    </source>
</evidence>
<dbReference type="Proteomes" id="UP000004095">
    <property type="component" value="Unassembled WGS sequence"/>
</dbReference>
<evidence type="ECO:0000313" key="2">
    <source>
        <dbReference type="Proteomes" id="UP000004095"/>
    </source>
</evidence>
<comment type="caution">
    <text evidence="1">The sequence shown here is derived from an EMBL/GenBank/DDBJ whole genome shotgun (WGS) entry which is preliminary data.</text>
</comment>
<dbReference type="AlphaFoldDB" id="A1ZPW0"/>
<dbReference type="PROSITE" id="PS51257">
    <property type="entry name" value="PROKAR_LIPOPROTEIN"/>
    <property type="match status" value="1"/>
</dbReference>
<dbReference type="RefSeq" id="WP_002699276.1">
    <property type="nucleotide sequence ID" value="NZ_AAWS01000022.1"/>
</dbReference>
<accession>A1ZPW0</accession>
<protein>
    <submittedName>
        <fullName evidence="1">Lipoprotein, putative</fullName>
    </submittedName>
</protein>
<dbReference type="OrthoDB" id="929989at2"/>
<reference evidence="1 2" key="1">
    <citation type="submission" date="2007-01" db="EMBL/GenBank/DDBJ databases">
        <authorList>
            <person name="Haygood M."/>
            <person name="Podell S."/>
            <person name="Anderson C."/>
            <person name="Hopkinson B."/>
            <person name="Roe K."/>
            <person name="Barbeau K."/>
            <person name="Gaasterland T."/>
            <person name="Ferriera S."/>
            <person name="Johnson J."/>
            <person name="Kravitz S."/>
            <person name="Beeson K."/>
            <person name="Sutton G."/>
            <person name="Rogers Y.-H."/>
            <person name="Friedman R."/>
            <person name="Frazier M."/>
            <person name="Venter J.C."/>
        </authorList>
    </citation>
    <scope>NUCLEOTIDE SEQUENCE [LARGE SCALE GENOMIC DNA]</scope>
    <source>
        <strain evidence="1 2">ATCC 23134</strain>
    </source>
</reference>
<sequence length="341" mass="39630">MKQKIQLFYYLLLIIGVGFSACKGKKNRHDDKYNDDNQPFAVLTFDTLKHEPLDGMNITRFVVDTNNTRRGSWGVMVRLNFDFQDSTSFEKLRQQGYDGYLVDMYVVPEGKPAGQQFNDLLKEKFLKSFLKEGNREVKYISEATAFKFKHKYAFREFGLPAGRHNLSFKIAFLPVKFKPDEQLSKFVRIAKLGKNPDFVFDGRFKCTTPPLKKVRVRVADIEFDKKKGKAGESDFTLLKIGSGYPDLYWKVFVGRDPVFRSQRDKNSLRYKGDHTSKPFYCTEKDRLTFAVYDHDISIFNRDDLLLRKRGKLRDFSQDIGHADVLSSRKIKTAKVAIEVLK</sequence>
<name>A1ZPW0_MICM2</name>
<keyword evidence="1" id="KW-0449">Lipoprotein</keyword>
<gene>
    <name evidence="1" type="ORF">M23134_02862</name>
</gene>
<organism evidence="1 2">
    <name type="scientific">Microscilla marina ATCC 23134</name>
    <dbReference type="NCBI Taxonomy" id="313606"/>
    <lineage>
        <taxon>Bacteria</taxon>
        <taxon>Pseudomonadati</taxon>
        <taxon>Bacteroidota</taxon>
        <taxon>Cytophagia</taxon>
        <taxon>Cytophagales</taxon>
        <taxon>Microscillaceae</taxon>
        <taxon>Microscilla</taxon>
    </lineage>
</organism>
<keyword evidence="2" id="KW-1185">Reference proteome</keyword>
<dbReference type="EMBL" id="AAWS01000022">
    <property type="protein sequence ID" value="EAY27615.1"/>
    <property type="molecule type" value="Genomic_DNA"/>
</dbReference>
<proteinExistence type="predicted"/>
<dbReference type="eggNOG" id="ENOG50334EJ">
    <property type="taxonomic scope" value="Bacteria"/>
</dbReference>